<dbReference type="Proteomes" id="UP001187343">
    <property type="component" value="Unassembled WGS sequence"/>
</dbReference>
<name>A0AA88TB51_9TELE</name>
<gene>
    <name evidence="1" type="ORF">Q8A67_022508</name>
</gene>
<keyword evidence="2" id="KW-1185">Reference proteome</keyword>
<sequence>MCAEAAFFTECYTVIYKMAPWGITISNLQSCPSDPAKDRETCDIKTHMRRDPGNLLTRSSATPCTFRITSSAELTKPKQRDTKTVFPLEQ</sequence>
<dbReference type="EMBL" id="JAUYZG010000022">
    <property type="protein sequence ID" value="KAK2872611.1"/>
    <property type="molecule type" value="Genomic_DNA"/>
</dbReference>
<reference evidence="1" key="1">
    <citation type="submission" date="2023-08" db="EMBL/GenBank/DDBJ databases">
        <title>Chromosome-level Genome Assembly of mud carp (Cirrhinus molitorella).</title>
        <authorList>
            <person name="Liu H."/>
        </authorList>
    </citation>
    <scope>NUCLEOTIDE SEQUENCE</scope>
    <source>
        <strain evidence="1">Prfri</strain>
        <tissue evidence="1">Muscle</tissue>
    </source>
</reference>
<comment type="caution">
    <text evidence="1">The sequence shown here is derived from an EMBL/GenBank/DDBJ whole genome shotgun (WGS) entry which is preliminary data.</text>
</comment>
<evidence type="ECO:0000313" key="1">
    <source>
        <dbReference type="EMBL" id="KAK2872611.1"/>
    </source>
</evidence>
<accession>A0AA88TB51</accession>
<organism evidence="1 2">
    <name type="scientific">Cirrhinus molitorella</name>
    <name type="common">mud carp</name>
    <dbReference type="NCBI Taxonomy" id="172907"/>
    <lineage>
        <taxon>Eukaryota</taxon>
        <taxon>Metazoa</taxon>
        <taxon>Chordata</taxon>
        <taxon>Craniata</taxon>
        <taxon>Vertebrata</taxon>
        <taxon>Euteleostomi</taxon>
        <taxon>Actinopterygii</taxon>
        <taxon>Neopterygii</taxon>
        <taxon>Teleostei</taxon>
        <taxon>Ostariophysi</taxon>
        <taxon>Cypriniformes</taxon>
        <taxon>Cyprinidae</taxon>
        <taxon>Labeoninae</taxon>
        <taxon>Labeonini</taxon>
        <taxon>Cirrhinus</taxon>
    </lineage>
</organism>
<proteinExistence type="predicted"/>
<evidence type="ECO:0000313" key="2">
    <source>
        <dbReference type="Proteomes" id="UP001187343"/>
    </source>
</evidence>
<dbReference type="AlphaFoldDB" id="A0AA88TB51"/>
<protein>
    <submittedName>
        <fullName evidence="1">Uncharacterized protein</fullName>
    </submittedName>
</protein>